<keyword evidence="2 7" id="KW-0378">Hydrolase</keyword>
<keyword evidence="3" id="KW-0136">Cellulose degradation</keyword>
<name>A0ABX4EJ94_SEGBR</name>
<keyword evidence="5 7" id="KW-0326">Glycosidase</keyword>
<accession>A0ABX4EJ94</accession>
<dbReference type="Pfam" id="PF13004">
    <property type="entry name" value="BACON"/>
    <property type="match status" value="2"/>
</dbReference>
<dbReference type="InterPro" id="IPR013783">
    <property type="entry name" value="Ig-like_fold"/>
</dbReference>
<comment type="similarity">
    <text evidence="1 7">Belongs to the glycosyl hydrolase 5 (cellulase A) family.</text>
</comment>
<dbReference type="CDD" id="cd14948">
    <property type="entry name" value="BACON"/>
    <property type="match status" value="2"/>
</dbReference>
<evidence type="ECO:0000256" key="7">
    <source>
        <dbReference type="RuleBase" id="RU361153"/>
    </source>
</evidence>
<evidence type="ECO:0000259" key="8">
    <source>
        <dbReference type="Pfam" id="PF00150"/>
    </source>
</evidence>
<evidence type="ECO:0000256" key="5">
    <source>
        <dbReference type="ARBA" id="ARBA00023295"/>
    </source>
</evidence>
<dbReference type="InterPro" id="IPR050386">
    <property type="entry name" value="Glycosyl_hydrolase_5"/>
</dbReference>
<evidence type="ECO:0000256" key="2">
    <source>
        <dbReference type="ARBA" id="ARBA00022801"/>
    </source>
</evidence>
<dbReference type="Proteomes" id="UP000216189">
    <property type="component" value="Unassembled WGS sequence"/>
</dbReference>
<keyword evidence="11" id="KW-1185">Reference proteome</keyword>
<evidence type="ECO:0000256" key="6">
    <source>
        <dbReference type="ARBA" id="ARBA00023326"/>
    </source>
</evidence>
<dbReference type="EMBL" id="NPJF01000023">
    <property type="protein sequence ID" value="OYP56387.1"/>
    <property type="molecule type" value="Genomic_DNA"/>
</dbReference>
<evidence type="ECO:0000313" key="10">
    <source>
        <dbReference type="EMBL" id="OYP56387.1"/>
    </source>
</evidence>
<dbReference type="Gene3D" id="2.60.40.10">
    <property type="entry name" value="Immunoglobulins"/>
    <property type="match status" value="2"/>
</dbReference>
<dbReference type="InterPro" id="IPR024361">
    <property type="entry name" value="BACON"/>
</dbReference>
<dbReference type="Pfam" id="PF00150">
    <property type="entry name" value="Cellulase"/>
    <property type="match status" value="1"/>
</dbReference>
<feature type="domain" description="BACON" evidence="9">
    <location>
        <begin position="144"/>
        <end position="197"/>
    </location>
</feature>
<evidence type="ECO:0000256" key="3">
    <source>
        <dbReference type="ARBA" id="ARBA00023001"/>
    </source>
</evidence>
<evidence type="ECO:0000256" key="4">
    <source>
        <dbReference type="ARBA" id="ARBA00023277"/>
    </source>
</evidence>
<organism evidence="10 11">
    <name type="scientific">Segatella bryantii</name>
    <name type="common">Prevotella bryantii</name>
    <dbReference type="NCBI Taxonomy" id="77095"/>
    <lineage>
        <taxon>Bacteria</taxon>
        <taxon>Pseudomonadati</taxon>
        <taxon>Bacteroidota</taxon>
        <taxon>Bacteroidia</taxon>
        <taxon>Bacteroidales</taxon>
        <taxon>Prevotellaceae</taxon>
        <taxon>Segatella</taxon>
    </lineage>
</organism>
<feature type="domain" description="Glycoside hydrolase family 5" evidence="8">
    <location>
        <begin position="241"/>
        <end position="530"/>
    </location>
</feature>
<evidence type="ECO:0000256" key="1">
    <source>
        <dbReference type="ARBA" id="ARBA00005641"/>
    </source>
</evidence>
<keyword evidence="4" id="KW-0119">Carbohydrate metabolism</keyword>
<protein>
    <submittedName>
        <fullName evidence="10">Endoglucanase</fullName>
    </submittedName>
</protein>
<feature type="domain" description="BACON" evidence="9">
    <location>
        <begin position="56"/>
        <end position="108"/>
    </location>
</feature>
<evidence type="ECO:0000313" key="11">
    <source>
        <dbReference type="Proteomes" id="UP000216189"/>
    </source>
</evidence>
<dbReference type="InterPro" id="IPR017853">
    <property type="entry name" value="GH"/>
</dbReference>
<comment type="caution">
    <text evidence="10">The sequence shown here is derived from an EMBL/GenBank/DDBJ whole genome shotgun (WGS) entry which is preliminary data.</text>
</comment>
<gene>
    <name evidence="10" type="ORF">CIK91_03480</name>
</gene>
<proteinExistence type="inferred from homology"/>
<keyword evidence="6" id="KW-0624">Polysaccharide degradation</keyword>
<sequence length="567" mass="62250">MVFTMISLVSCSKEETISGGGISTSFQVSKSALQFSKTGGETYLYVESPTQPVVLSDQSWLVVSQDLSNSARVYKYKVAAATNTDTNDRTASISVSSGSEQVTVPVNQVSTEGLIIETASFEVSADGGSITVKLKANGGYDVTTPSWIAQADNSTRANMQDYEEVFTIEANISPLARTAQISFTRGDIVESVTVNQAAGQVEANMDRTAKELAKAMYPGWNLGNTMEAGDVANNFTNAGGLGAETAWQSTQTTKALIDFVKAQGFKSVRIPTSWVMGHITDAENMTIDPAWLARVKEIVDYCISDGLYVFINDHWDGGWIEVEGFSKTSSSYEAVDETIIADKVNKLKKLWTNIATYFKDYNEYLMFAGLNEPFQEYSLFSTRHSELTPILERYNQAFVDAVRATGGNNAKRVLIVQGPSTNISSTVNYFNMPTDTENGKLMVEVHYYEPWDFCGSNATKDWNADASVKTSFESLKTKFVNHDIPVVIGEYGANWQENTESHNDAIRRFFKSVVENAGNCGIVPFAWDINVVSYPNMSIINRTGLSVWNTPAMTGITEGVAAAQWPY</sequence>
<dbReference type="PANTHER" id="PTHR31297">
    <property type="entry name" value="GLUCAN ENDO-1,6-BETA-GLUCOSIDASE B"/>
    <property type="match status" value="1"/>
</dbReference>
<dbReference type="PANTHER" id="PTHR31297:SF41">
    <property type="entry name" value="ENDOGLUCANASE, PUTATIVE (AFU_ORTHOLOGUE AFUA_5G01830)-RELATED"/>
    <property type="match status" value="1"/>
</dbReference>
<dbReference type="InterPro" id="IPR001547">
    <property type="entry name" value="Glyco_hydro_5"/>
</dbReference>
<dbReference type="Gene3D" id="3.20.20.80">
    <property type="entry name" value="Glycosidases"/>
    <property type="match status" value="1"/>
</dbReference>
<dbReference type="SUPFAM" id="SSF51445">
    <property type="entry name" value="(Trans)glycosidases"/>
    <property type="match status" value="1"/>
</dbReference>
<evidence type="ECO:0000259" key="9">
    <source>
        <dbReference type="Pfam" id="PF13004"/>
    </source>
</evidence>
<reference evidence="10 11" key="1">
    <citation type="submission" date="2017-08" db="EMBL/GenBank/DDBJ databases">
        <title>Comparative genomics of non-oral Prevotella species.</title>
        <authorList>
            <person name="Accetto T."/>
            <person name="Nograsek B."/>
            <person name="Avgustin G."/>
        </authorList>
    </citation>
    <scope>NUCLEOTIDE SEQUENCE [LARGE SCALE GENOMIC DNA]</scope>
    <source>
        <strain evidence="10 11">TC1-1</strain>
    </source>
</reference>